<sequence length="1329" mass="154516">MLNEEDENNDFKYTTTLSTSSTIVSSSSSSSSLLFRSASTSTLTRNYNRGKQQQQQQSYESQEFKEKDDQTIDKKKNNSTSSSSSSSSSTTSPTTPSSRVTEEQTQLFESLAKFIIEIKSPIVMPNYQPYPMIQNIIEFEQELFDSRQGAGDEELVPQHQQRQKEIERQVRDSLMSGQSPFSTLSTKELHQQLNAQFKSFNDFTSILDAIRLMPVYYQDPDVMFKVFNWFTEKGCQKTEIFNFFLEYFRRFKQYHFSKVNHEMKKSAKANIDTYNTLLAYYSENMLFKNVRLTFAEMERLGIEYNIVTHILKMKDSTFPPKRLERLIRELETQFEDEIDESINAMLLHSSLCFLNDTSRALSYYSKIKAAQGQPSQATYHSLLVGLTALVRFDLVRKYWSEMIGLGIDPDMRTVAAIIRTAADVMDANAAIDFFRFANKSKPEISVSSHVLGQLLQVLLFGQKYDQVEEMMMHLEKNQLYTLEIYNSVIWAFSYNRDASTCEKIYQSLAKQFEPTLETFEPLITSAVVVNDLELCTKYFREMLRCNVHPNERLLNILTRIYLRHGKFKVVYRLEKLIAQNNILSPSSFASVLIFNKHNNEHRLKHLVSKLHKLQPNFKYRTLDLCVQESLLMDDYEGALEWLELRMNISDYLSPYPFYFFIAYHKARQEEPHTDYWFQKLTDYNLKLDHSEIDRYRRHFKKLYNPLPLVIDREYDIATDDSILDQQQIPEDDEYMAAAAVEQQQQHQQPTTSSSKSKKISISQILENITNLQTQLRHEKQGTTSKRDGDLKKSAEAIELEEKANLFKNIAQSLRPEEEDHRLDDEDDDDDDIKIDFRKIVPVTNAADSSLADLIIQSSYSFRLRLIGLIKDNQILQAIREFKIKEQSNSNIDVQSYVLMVKVFVEQRDFTNAESFYIKMLDRGYTPGGFITKGILEVSQAGGKESMKAFTQTIQNYPNIQTLVPRFDEILLSIELKLKTNVVISIVKHPNADELVNSALIINSLAYSLAHRGELELAEKVLQSLLHKKKRISYPTISFFHKCCNEKGIVPKITHELANYYMQTIQSGNQPIPTEIFNSLLLDAYNNGHYQTAYNEFNKRAHEFPQEINNNTIRLAVRVYSKVYPLGTEFGIGHWLQIKKNDLLRAAKISRFVFESELLNVLYNQGKTDVIMGYANQKNFHNISHLSDTMAIVLKSCPTPQQVIDHALQMRREGCKFLPEHIEIINKANQTVNNDIVKTFTWKQVVEQNPSFLLPTVRVAIETYFLNNQEEEVSQFDNNESEDQQQDEQDDEFEQQQEQQQSYEKAEQKRYKYFKKPQPSGGENNLPIFF</sequence>
<dbReference type="Gene3D" id="1.25.40.10">
    <property type="entry name" value="Tetratricopeptide repeat domain"/>
    <property type="match status" value="2"/>
</dbReference>
<feature type="compositionally biased region" description="Low complexity" evidence="3">
    <location>
        <begin position="14"/>
        <end position="44"/>
    </location>
</feature>
<gene>
    <name evidence="5" type="ORF">DFA_06028</name>
</gene>
<evidence type="ECO:0000313" key="5">
    <source>
        <dbReference type="EMBL" id="EGG23890.1"/>
    </source>
</evidence>
<keyword evidence="1" id="KW-0677">Repeat</keyword>
<dbReference type="OMA" id="ITHELAN"/>
<organism evidence="5 6">
    <name type="scientific">Cavenderia fasciculata</name>
    <name type="common">Slime mold</name>
    <name type="synonym">Dictyostelium fasciculatum</name>
    <dbReference type="NCBI Taxonomy" id="261658"/>
    <lineage>
        <taxon>Eukaryota</taxon>
        <taxon>Amoebozoa</taxon>
        <taxon>Evosea</taxon>
        <taxon>Eumycetozoa</taxon>
        <taxon>Dictyostelia</taxon>
        <taxon>Acytosteliales</taxon>
        <taxon>Cavenderiaceae</taxon>
        <taxon>Cavenderia</taxon>
    </lineage>
</organism>
<feature type="region of interest" description="Disordered" evidence="3">
    <location>
        <begin position="1"/>
        <end position="103"/>
    </location>
</feature>
<dbReference type="OrthoDB" id="185373at2759"/>
<protein>
    <recommendedName>
        <fullName evidence="4">PROP1-like PPR domain-containing protein</fullName>
    </recommendedName>
</protein>
<dbReference type="KEGG" id="dfa:DFA_06028"/>
<keyword evidence="6" id="KW-1185">Reference proteome</keyword>
<dbReference type="PANTHER" id="PTHR47447:SF23">
    <property type="entry name" value="PENTACOTRIPEPTIDE-REPEAT REGION OF PRORP DOMAIN-CONTAINING PROTEIN"/>
    <property type="match status" value="1"/>
</dbReference>
<feature type="region of interest" description="Disordered" evidence="3">
    <location>
        <begin position="1271"/>
        <end position="1329"/>
    </location>
</feature>
<evidence type="ECO:0000256" key="1">
    <source>
        <dbReference type="ARBA" id="ARBA00022737"/>
    </source>
</evidence>
<feature type="compositionally biased region" description="Acidic residues" evidence="3">
    <location>
        <begin position="1271"/>
        <end position="1294"/>
    </location>
</feature>
<reference evidence="6" key="1">
    <citation type="journal article" date="2011" name="Genome Res.">
        <title>Phylogeny-wide analysis of social amoeba genomes highlights ancient origins for complex intercellular communication.</title>
        <authorList>
            <person name="Heidel A.J."/>
            <person name="Lawal H.M."/>
            <person name="Felder M."/>
            <person name="Schilde C."/>
            <person name="Helps N.R."/>
            <person name="Tunggal B."/>
            <person name="Rivero F."/>
            <person name="John U."/>
            <person name="Schleicher M."/>
            <person name="Eichinger L."/>
            <person name="Platzer M."/>
            <person name="Noegel A.A."/>
            <person name="Schaap P."/>
            <person name="Gloeckner G."/>
        </authorList>
    </citation>
    <scope>NUCLEOTIDE SEQUENCE [LARGE SCALE GENOMIC DNA]</scope>
    <source>
        <strain evidence="6">SH3</strain>
    </source>
</reference>
<dbReference type="PANTHER" id="PTHR47447">
    <property type="entry name" value="OS03G0856100 PROTEIN"/>
    <property type="match status" value="1"/>
</dbReference>
<feature type="repeat" description="PPR" evidence="2">
    <location>
        <begin position="892"/>
        <end position="926"/>
    </location>
</feature>
<feature type="compositionally biased region" description="Low complexity" evidence="3">
    <location>
        <begin position="79"/>
        <end position="98"/>
    </location>
</feature>
<accession>F4PJW6</accession>
<dbReference type="PROSITE" id="PS51375">
    <property type="entry name" value="PPR"/>
    <property type="match status" value="1"/>
</dbReference>
<dbReference type="STRING" id="1054147.F4PJW6"/>
<dbReference type="Pfam" id="PF01535">
    <property type="entry name" value="PPR"/>
    <property type="match status" value="1"/>
</dbReference>
<dbReference type="GeneID" id="14876514"/>
<dbReference type="InterPro" id="IPR011990">
    <property type="entry name" value="TPR-like_helical_dom_sf"/>
</dbReference>
<evidence type="ECO:0000259" key="4">
    <source>
        <dbReference type="Pfam" id="PF17177"/>
    </source>
</evidence>
<evidence type="ECO:0000256" key="3">
    <source>
        <dbReference type="SAM" id="MobiDB-lite"/>
    </source>
</evidence>
<feature type="compositionally biased region" description="Basic and acidic residues" evidence="3">
    <location>
        <begin position="62"/>
        <end position="76"/>
    </location>
</feature>
<name>F4PJW6_CACFS</name>
<feature type="domain" description="PROP1-like PPR" evidence="4">
    <location>
        <begin position="422"/>
        <end position="579"/>
    </location>
</feature>
<proteinExistence type="predicted"/>
<dbReference type="Proteomes" id="UP000007797">
    <property type="component" value="Unassembled WGS sequence"/>
</dbReference>
<dbReference type="InterPro" id="IPR002885">
    <property type="entry name" value="PPR_rpt"/>
</dbReference>
<dbReference type="InterPro" id="IPR033443">
    <property type="entry name" value="PROP1-like_PPR_dom"/>
</dbReference>
<dbReference type="Pfam" id="PF17177">
    <property type="entry name" value="PPR_long"/>
    <property type="match status" value="1"/>
</dbReference>
<evidence type="ECO:0000256" key="2">
    <source>
        <dbReference type="PROSITE-ProRule" id="PRU00708"/>
    </source>
</evidence>
<evidence type="ECO:0000313" key="6">
    <source>
        <dbReference type="Proteomes" id="UP000007797"/>
    </source>
</evidence>
<dbReference type="EMBL" id="GL883007">
    <property type="protein sequence ID" value="EGG23890.1"/>
    <property type="molecule type" value="Genomic_DNA"/>
</dbReference>
<dbReference type="RefSeq" id="XP_004361741.1">
    <property type="nucleotide sequence ID" value="XM_004361684.1"/>
</dbReference>